<dbReference type="OrthoDB" id="1078940at2"/>
<reference evidence="1 2" key="1">
    <citation type="journal article" date="1992" name="Int. J. Syst. Bacteriol.">
        <title>Sphingobacterium antarcticus sp. nov. a Psychrotrophic Bacterium from the Soils of Schirmacher Oasis, Antarctica.</title>
        <authorList>
            <person name="Shivaji S."/>
            <person name="Ray M.K."/>
            <person name="Rao N.S."/>
            <person name="Saiserr L."/>
            <person name="Jagannadham M.V."/>
            <person name="Kumar G.S."/>
            <person name="Reddy G."/>
            <person name="Bhargava P.M."/>
        </authorList>
    </citation>
    <scope>NUCLEOTIDE SEQUENCE [LARGE SCALE GENOMIC DNA]</scope>
    <source>
        <strain evidence="1 2">4BY</strain>
    </source>
</reference>
<sequence>MAVLQKGNSNYPFWGASINLITGLDPLGLQTTSEATYATMLPGISNLTNRLRYYGFYCWLLDFYFKTEKKGNSKEQYRFIRRAELMIAIIMQSERKGVQQITGSNFASNLINTAEETYFDLAEGADKDNTDKNVYWKYPSGAFGQYYYGAMQALSLIITAINDDGDVIYNISKPHPRQKVSGEQLAEAFEVSLSPQIKELFYSNIKKGKLYHSDISELIKYFAIDTIQTENAEWQLYVEMLLDKDEPSQEMEERFTFHRRETILSLLNTAVKNENNYDWYRFLLESYRKKLGTNGYPETETNIGWYCYQLNEYWQYSCGTMFWAVLQHLYDFQQDQYLPLFVKKFSSSITNEICKELKQATEPTSSLAEILELIPDTEDEENIKKEIDGTNDPVIVAKYGFILLLQIFKNNREQLHPLKEFMSRKKIERDGNMVDGILTVHTAENDTLQDFVEQFILRKIIYRHSMVALRKMGNGSQATHKFFIEEQYIRFIDTFPPRNTSPRMNALQNIMFDLQVINDQRVLSPLHKKLLID</sequence>
<dbReference type="EMBL" id="JNFF01000020">
    <property type="protein sequence ID" value="KEQ31087.1"/>
    <property type="molecule type" value="Genomic_DNA"/>
</dbReference>
<comment type="caution">
    <text evidence="1">The sequence shown here is derived from an EMBL/GenBank/DDBJ whole genome shotgun (WGS) entry which is preliminary data.</text>
</comment>
<dbReference type="Proteomes" id="UP000028007">
    <property type="component" value="Unassembled WGS sequence"/>
</dbReference>
<evidence type="ECO:0000313" key="2">
    <source>
        <dbReference type="Proteomes" id="UP000028007"/>
    </source>
</evidence>
<evidence type="ECO:0000313" key="1">
    <source>
        <dbReference type="EMBL" id="KEQ31087.1"/>
    </source>
</evidence>
<protein>
    <submittedName>
        <fullName evidence="1">Uncharacterized protein</fullName>
    </submittedName>
</protein>
<keyword evidence="2" id="KW-1185">Reference proteome</keyword>
<proteinExistence type="predicted"/>
<name>A0A081PK64_9SPHI</name>
<dbReference type="eggNOG" id="ENOG502ZB0D">
    <property type="taxonomic scope" value="Bacteria"/>
</dbReference>
<gene>
    <name evidence="1" type="ORF">N180_08355</name>
</gene>
<organism evidence="1 2">
    <name type="scientific">Pedobacter antarcticus 4BY</name>
    <dbReference type="NCBI Taxonomy" id="1358423"/>
    <lineage>
        <taxon>Bacteria</taxon>
        <taxon>Pseudomonadati</taxon>
        <taxon>Bacteroidota</taxon>
        <taxon>Sphingobacteriia</taxon>
        <taxon>Sphingobacteriales</taxon>
        <taxon>Sphingobacteriaceae</taxon>
        <taxon>Pedobacter</taxon>
    </lineage>
</organism>
<accession>A0A081PK64</accession>
<dbReference type="AlphaFoldDB" id="A0A081PK64"/>
<dbReference type="RefSeq" id="WP_037438470.1">
    <property type="nucleotide sequence ID" value="NZ_JNFF01000020.1"/>
</dbReference>